<name>A0ABS6KAY0_9FIRM</name>
<proteinExistence type="inferred from homology"/>
<comment type="similarity">
    <text evidence="1">Belongs to the HpcH/HpaI aldolase family.</text>
</comment>
<dbReference type="Proteomes" id="UP001314681">
    <property type="component" value="Unassembled WGS sequence"/>
</dbReference>
<organism evidence="5 6">
    <name type="scientific">Diplocloster modestus</name>
    <dbReference type="NCBI Taxonomy" id="2850322"/>
    <lineage>
        <taxon>Bacteria</taxon>
        <taxon>Bacillati</taxon>
        <taxon>Bacillota</taxon>
        <taxon>Clostridia</taxon>
        <taxon>Lachnospirales</taxon>
        <taxon>Lachnospiraceae</taxon>
        <taxon>Diplocloster</taxon>
    </lineage>
</organism>
<protein>
    <recommendedName>
        <fullName evidence="4">HpcH/HpaI aldolase/citrate lyase domain-containing protein</fullName>
    </recommendedName>
</protein>
<evidence type="ECO:0000256" key="2">
    <source>
        <dbReference type="ARBA" id="ARBA00022723"/>
    </source>
</evidence>
<dbReference type="PANTHER" id="PTHR30502:SF0">
    <property type="entry name" value="PHOSPHOENOLPYRUVATE CARBOXYLASE FAMILY PROTEIN"/>
    <property type="match status" value="1"/>
</dbReference>
<evidence type="ECO:0000259" key="4">
    <source>
        <dbReference type="Pfam" id="PF03328"/>
    </source>
</evidence>
<dbReference type="Gene3D" id="3.20.20.60">
    <property type="entry name" value="Phosphoenolpyruvate-binding domains"/>
    <property type="match status" value="1"/>
</dbReference>
<gene>
    <name evidence="5" type="ORF">KTH90_16800</name>
</gene>
<dbReference type="EMBL" id="JAHQCX010000012">
    <property type="protein sequence ID" value="MBU9727671.1"/>
    <property type="molecule type" value="Genomic_DNA"/>
</dbReference>
<dbReference type="SUPFAM" id="SSF51621">
    <property type="entry name" value="Phosphoenolpyruvate/pyruvate domain"/>
    <property type="match status" value="1"/>
</dbReference>
<dbReference type="InterPro" id="IPR015813">
    <property type="entry name" value="Pyrv/PenolPyrv_kinase-like_dom"/>
</dbReference>
<feature type="domain" description="HpcH/HpaI aldolase/citrate lyase" evidence="4">
    <location>
        <begin position="29"/>
        <end position="239"/>
    </location>
</feature>
<comment type="caution">
    <text evidence="5">The sequence shown here is derived from an EMBL/GenBank/DDBJ whole genome shotgun (WGS) entry which is preliminary data.</text>
</comment>
<evidence type="ECO:0000313" key="6">
    <source>
        <dbReference type="Proteomes" id="UP001314681"/>
    </source>
</evidence>
<accession>A0ABS6KAY0</accession>
<keyword evidence="3" id="KW-0456">Lyase</keyword>
<evidence type="ECO:0000313" key="5">
    <source>
        <dbReference type="EMBL" id="MBU9727671.1"/>
    </source>
</evidence>
<reference evidence="5 6" key="1">
    <citation type="submission" date="2021-06" db="EMBL/GenBank/DDBJ databases">
        <title>Description of novel taxa of the family Lachnospiraceae.</title>
        <authorList>
            <person name="Chaplin A.V."/>
            <person name="Sokolova S.R."/>
            <person name="Pikina A.P."/>
            <person name="Korzhanova M."/>
            <person name="Belova V."/>
            <person name="Korostin D."/>
            <person name="Efimov B.A."/>
        </authorList>
    </citation>
    <scope>NUCLEOTIDE SEQUENCE [LARGE SCALE GENOMIC DNA]</scope>
    <source>
        <strain evidence="5 6">ASD4241</strain>
    </source>
</reference>
<keyword evidence="2" id="KW-0479">Metal-binding</keyword>
<dbReference type="InterPro" id="IPR005000">
    <property type="entry name" value="Aldolase/citrate-lyase_domain"/>
</dbReference>
<evidence type="ECO:0000256" key="3">
    <source>
        <dbReference type="ARBA" id="ARBA00023239"/>
    </source>
</evidence>
<dbReference type="RefSeq" id="WP_158351462.1">
    <property type="nucleotide sequence ID" value="NZ_JAHQCX010000012.1"/>
</dbReference>
<dbReference type="InterPro" id="IPR040442">
    <property type="entry name" value="Pyrv_kinase-like_dom_sf"/>
</dbReference>
<dbReference type="PANTHER" id="PTHR30502">
    <property type="entry name" value="2-KETO-3-DEOXY-L-RHAMNONATE ALDOLASE"/>
    <property type="match status" value="1"/>
</dbReference>
<dbReference type="InterPro" id="IPR050251">
    <property type="entry name" value="HpcH-HpaI_aldolase"/>
</dbReference>
<dbReference type="Pfam" id="PF03328">
    <property type="entry name" value="HpcH_HpaI"/>
    <property type="match status" value="1"/>
</dbReference>
<keyword evidence="6" id="KW-1185">Reference proteome</keyword>
<evidence type="ECO:0000256" key="1">
    <source>
        <dbReference type="ARBA" id="ARBA00005568"/>
    </source>
</evidence>
<sequence length="255" mass="28352">MEVAKSRSLDVMRQGGVAKCTKLSLGDSRAIEIAGLSDFDCLWVCTEHVPNDWAVVEKQVLAAKAYDKDLLVRVARGSYSDLIKPLELDASGIMVPHVLNTEDARQIVYYTRFHPIGRRPIDGGNADGRFCNIPVADYLRQSNERKMLIVQIEDKEAAPYVEEICALEGIDVVFFGPGDYSHSLGIPGEINHPMVEEMRRNVALACRKHGKFAGTTCSPQEVPRIRDMGYQFISTGGDVLGLHNYFESCRAAFDQ</sequence>